<dbReference type="RefSeq" id="WP_166345024.1">
    <property type="nucleotide sequence ID" value="NZ_CP088280.1"/>
</dbReference>
<protein>
    <recommendedName>
        <fullName evidence="4">TniB protein</fullName>
    </recommendedName>
</protein>
<evidence type="ECO:0008006" key="4">
    <source>
        <dbReference type="Google" id="ProtNLM"/>
    </source>
</evidence>
<evidence type="ECO:0000313" key="1">
    <source>
        <dbReference type="EMBL" id="NYY89094.1"/>
    </source>
</evidence>
<reference evidence="2 3" key="3">
    <citation type="journal article" date="2022" name="Int. J. Syst. Evol. Microbiol.">
        <title>Strains of Bradyrhizobium barranii sp. nov. associated with legumes native to Canada are symbionts of soybeans and belong to different subspecies (subsp. barranii subsp. nov. and subsp. apii subsp. nov.) and symbiovars (sv. glycinearum and sv. septentrionale).</title>
        <authorList>
            <person name="Bromfield E.S.P."/>
            <person name="Cloutier S."/>
            <person name="Wasai-Hara S."/>
            <person name="Minamisawa K."/>
        </authorList>
    </citation>
    <scope>NUCLEOTIDE SEQUENCE [LARGE SCALE GENOMIC DNA]</scope>
    <source>
        <strain evidence="2 3">323S2</strain>
    </source>
</reference>
<evidence type="ECO:0000313" key="2">
    <source>
        <dbReference type="EMBL" id="UGX94812.1"/>
    </source>
</evidence>
<name>A0A7Z0Q7A6_9BRAD</name>
<proteinExistence type="predicted"/>
<reference evidence="2 3" key="1">
    <citation type="journal article" date="2017" name="Syst. Appl. Microbiol.">
        <title>Soybeans inoculated with root zone soils of Canadian native legumes harbour diverse and novel Bradyrhizobium spp. that possess agricultural potential.</title>
        <authorList>
            <person name="Bromfield E.S.P."/>
            <person name="Cloutier S."/>
            <person name="Tambong J.T."/>
            <person name="Tran Thi T.V."/>
        </authorList>
    </citation>
    <scope>NUCLEOTIDE SEQUENCE [LARGE SCALE GENOMIC DNA]</scope>
    <source>
        <strain evidence="2 3">323S2</strain>
    </source>
</reference>
<dbReference type="EMBL" id="CP088280">
    <property type="protein sequence ID" value="UGX94812.1"/>
    <property type="molecule type" value="Genomic_DNA"/>
</dbReference>
<reference evidence="1" key="2">
    <citation type="submission" date="2020-06" db="EMBL/GenBank/DDBJ databases">
        <title>Whole Genome Sequence of Bradyrhizobium sp. Strain 323S2.</title>
        <authorList>
            <person name="Bromfield E.S.P."/>
        </authorList>
    </citation>
    <scope>NUCLEOTIDE SEQUENCE [LARGE SCALE GENOMIC DNA]</scope>
    <source>
        <strain evidence="1">323S2</strain>
    </source>
</reference>
<dbReference type="EMBL" id="JACBFH010000001">
    <property type="protein sequence ID" value="NYY89094.1"/>
    <property type="molecule type" value="Genomic_DNA"/>
</dbReference>
<organism evidence="1">
    <name type="scientific">Bradyrhizobium barranii subsp. barranii</name>
    <dbReference type="NCBI Taxonomy" id="2823807"/>
    <lineage>
        <taxon>Bacteria</taxon>
        <taxon>Pseudomonadati</taxon>
        <taxon>Pseudomonadota</taxon>
        <taxon>Alphaproteobacteria</taxon>
        <taxon>Hyphomicrobiales</taxon>
        <taxon>Nitrobacteraceae</taxon>
        <taxon>Bradyrhizobium</taxon>
        <taxon>Bradyrhizobium barranii</taxon>
    </lineage>
</organism>
<evidence type="ECO:0000313" key="3">
    <source>
        <dbReference type="Proteomes" id="UP000564836"/>
    </source>
</evidence>
<sequence>MTNGTPLKDAGDRFDRLHQILLEHPRLDGIRNRIHWLMQRTESMIAKTEARRVAARLRPIKTEELWILPLIGPSGAMKSTSIAKVTDEILADPKYSDDQIPTLVVSMHDVRNPKDFVAQILDAYGDAGAEDALGRAS</sequence>
<dbReference type="AlphaFoldDB" id="A0A7Z0Q7A6"/>
<gene>
    <name evidence="2" type="ORF">G6321_00006340</name>
    <name evidence="1" type="ORF">G6321_11830</name>
</gene>
<dbReference type="Proteomes" id="UP000564836">
    <property type="component" value="Chromosome"/>
</dbReference>
<accession>A0A7Z0Q7A6</accession>